<evidence type="ECO:0000313" key="1">
    <source>
        <dbReference type="EMBL" id="QHU33926.1"/>
    </source>
</evidence>
<proteinExistence type="predicted"/>
<accession>A0A6C0LSS9</accession>
<organism evidence="1">
    <name type="scientific">viral metagenome</name>
    <dbReference type="NCBI Taxonomy" id="1070528"/>
    <lineage>
        <taxon>unclassified sequences</taxon>
        <taxon>metagenomes</taxon>
        <taxon>organismal metagenomes</taxon>
    </lineage>
</organism>
<sequence length="304" mass="35183">MLTQRKIKGLLGVVNTRHHELLYTEIERKIGSHKTCNFGHIRGSKTGIKHEGDKILPIRNFELKSANMTSLGEFDIKGCGLQGFCRTCSSRRRRVRIEQSRDINKGGYDVYIKRYGKHTRICSVCKEEKNIYCFKLSPGMESGIHNVCNVCSKKYGESVGDRIIKYRPDGRFAYKKTADDQHDDHIFPLCYGGTNKEINHQLISSTENLTKSNTIPFDNIIDINSDLLCQRWLPILTQAKSEDISVMLLKARLVKAIRDEQEDLISKTDDQIESVFVEYNKVNNYRRDTKRCVIKFRTFMRTIF</sequence>
<protein>
    <submittedName>
        <fullName evidence="1">Uncharacterized protein</fullName>
    </submittedName>
</protein>
<name>A0A6C0LSS9_9ZZZZ</name>
<dbReference type="EMBL" id="MN740565">
    <property type="protein sequence ID" value="QHU33926.1"/>
    <property type="molecule type" value="Genomic_DNA"/>
</dbReference>
<dbReference type="AlphaFoldDB" id="A0A6C0LSS9"/>
<reference evidence="1" key="1">
    <citation type="journal article" date="2020" name="Nature">
        <title>Giant virus diversity and host interactions through global metagenomics.</title>
        <authorList>
            <person name="Schulz F."/>
            <person name="Roux S."/>
            <person name="Paez-Espino D."/>
            <person name="Jungbluth S."/>
            <person name="Walsh D.A."/>
            <person name="Denef V.J."/>
            <person name="McMahon K.D."/>
            <person name="Konstantinidis K.T."/>
            <person name="Eloe-Fadrosh E.A."/>
            <person name="Kyrpides N.C."/>
            <person name="Woyke T."/>
        </authorList>
    </citation>
    <scope>NUCLEOTIDE SEQUENCE</scope>
    <source>
        <strain evidence="1">GVMAG-S-1016704-142</strain>
    </source>
</reference>